<evidence type="ECO:0000256" key="1">
    <source>
        <dbReference type="SAM" id="MobiDB-lite"/>
    </source>
</evidence>
<dbReference type="EMBL" id="JAINUF010000006">
    <property type="protein sequence ID" value="KAJ8357103.1"/>
    <property type="molecule type" value="Genomic_DNA"/>
</dbReference>
<dbReference type="Proteomes" id="UP001152622">
    <property type="component" value="Chromosome 6"/>
</dbReference>
<gene>
    <name evidence="2" type="ORF">SKAU_G00198970</name>
</gene>
<dbReference type="OrthoDB" id="10656281at2759"/>
<feature type="compositionally biased region" description="Basic residues" evidence="1">
    <location>
        <begin position="43"/>
        <end position="52"/>
    </location>
</feature>
<feature type="region of interest" description="Disordered" evidence="1">
    <location>
        <begin position="39"/>
        <end position="58"/>
    </location>
</feature>
<dbReference type="AlphaFoldDB" id="A0A9Q1FFJ0"/>
<accession>A0A9Q1FFJ0</accession>
<comment type="caution">
    <text evidence="2">The sequence shown here is derived from an EMBL/GenBank/DDBJ whole genome shotgun (WGS) entry which is preliminary data.</text>
</comment>
<protein>
    <submittedName>
        <fullName evidence="2">Uncharacterized protein</fullName>
    </submittedName>
</protein>
<evidence type="ECO:0000313" key="3">
    <source>
        <dbReference type="Proteomes" id="UP001152622"/>
    </source>
</evidence>
<keyword evidence="3" id="KW-1185">Reference proteome</keyword>
<proteinExistence type="predicted"/>
<feature type="compositionally biased region" description="Basic residues" evidence="1">
    <location>
        <begin position="1"/>
        <end position="20"/>
    </location>
</feature>
<organism evidence="2 3">
    <name type="scientific">Synaphobranchus kaupii</name>
    <name type="common">Kaup's arrowtooth eel</name>
    <dbReference type="NCBI Taxonomy" id="118154"/>
    <lineage>
        <taxon>Eukaryota</taxon>
        <taxon>Metazoa</taxon>
        <taxon>Chordata</taxon>
        <taxon>Craniata</taxon>
        <taxon>Vertebrata</taxon>
        <taxon>Euteleostomi</taxon>
        <taxon>Actinopterygii</taxon>
        <taxon>Neopterygii</taxon>
        <taxon>Teleostei</taxon>
        <taxon>Anguilliformes</taxon>
        <taxon>Synaphobranchidae</taxon>
        <taxon>Synaphobranchus</taxon>
    </lineage>
</organism>
<reference evidence="2" key="1">
    <citation type="journal article" date="2023" name="Science">
        <title>Genome structures resolve the early diversification of teleost fishes.</title>
        <authorList>
            <person name="Parey E."/>
            <person name="Louis A."/>
            <person name="Montfort J."/>
            <person name="Bouchez O."/>
            <person name="Roques C."/>
            <person name="Iampietro C."/>
            <person name="Lluch J."/>
            <person name="Castinel A."/>
            <person name="Donnadieu C."/>
            <person name="Desvignes T."/>
            <person name="Floi Bucao C."/>
            <person name="Jouanno E."/>
            <person name="Wen M."/>
            <person name="Mejri S."/>
            <person name="Dirks R."/>
            <person name="Jansen H."/>
            <person name="Henkel C."/>
            <person name="Chen W.J."/>
            <person name="Zahm M."/>
            <person name="Cabau C."/>
            <person name="Klopp C."/>
            <person name="Thompson A.W."/>
            <person name="Robinson-Rechavi M."/>
            <person name="Braasch I."/>
            <person name="Lecointre G."/>
            <person name="Bobe J."/>
            <person name="Postlethwait J.H."/>
            <person name="Berthelot C."/>
            <person name="Roest Crollius H."/>
            <person name="Guiguen Y."/>
        </authorList>
    </citation>
    <scope>NUCLEOTIDE SEQUENCE</scope>
    <source>
        <strain evidence="2">WJC10195</strain>
    </source>
</reference>
<feature type="compositionally biased region" description="Polar residues" evidence="1">
    <location>
        <begin position="82"/>
        <end position="96"/>
    </location>
</feature>
<feature type="region of interest" description="Disordered" evidence="1">
    <location>
        <begin position="151"/>
        <end position="202"/>
    </location>
</feature>
<feature type="region of interest" description="Disordered" evidence="1">
    <location>
        <begin position="74"/>
        <end position="124"/>
    </location>
</feature>
<name>A0A9Q1FFJ0_SYNKA</name>
<evidence type="ECO:0000313" key="2">
    <source>
        <dbReference type="EMBL" id="KAJ8357103.1"/>
    </source>
</evidence>
<feature type="region of interest" description="Disordered" evidence="1">
    <location>
        <begin position="1"/>
        <end position="21"/>
    </location>
</feature>
<sequence length="378" mass="41567">MACERSRRRSRPEKRHRGRNRALTCACWKDLSLFLKREGRTKSQPRAKKASSPRRSGSLRKEVSLIIILGRRFRATGGEPRSPSSPLRTGYSSETTVPHPDPPGPSPRQTEPRPLHSLRRSRIPEPRCKEEFPVLSLWSPPPERWSIVPRLREAPSSPPQVPRKSKQSTSSAAGSLCLSAVESHRRPGTSRGLSEPVSPKKGVRGTNPFASLFAYEQASWPVIPTRAGFITAKAPAAREAAAGCINRRRVTLARPSRPPFPTPIPALTQPGQTVALSRAAGKPTDVNLYISTRSCLLLHCLHLFQGSCAGSELLSLVPTRHKQTAPARHRTDQRGYRASGLPEPGLAATLCLSHRFSPVTMATDITETERMQGSMQPL</sequence>